<evidence type="ECO:0000256" key="1">
    <source>
        <dbReference type="SAM" id="Phobius"/>
    </source>
</evidence>
<keyword evidence="3" id="KW-1185">Reference proteome</keyword>
<reference evidence="2" key="1">
    <citation type="journal article" date="2023" name="Int. J. Syst. Evol. Microbiol.">
        <title>&lt;i&gt;Clostridium folliculivorans&lt;/i&gt; sp. nov., isolated from soil samples of an organic paddy in Japan.</title>
        <authorList>
            <person name="Tazawa J."/>
            <person name="Kobayashi H."/>
            <person name="Tanizawa Y."/>
            <person name="Uchino A."/>
            <person name="Tanaka F."/>
            <person name="Urashima Y."/>
            <person name="Miura S."/>
            <person name="Sakamoto M."/>
            <person name="Ohkuma M."/>
            <person name="Tohno M."/>
        </authorList>
    </citation>
    <scope>NUCLEOTIDE SEQUENCE</scope>
    <source>
        <strain evidence="2">D1-1</strain>
    </source>
</reference>
<keyword evidence="1" id="KW-0472">Membrane</keyword>
<feature type="transmembrane region" description="Helical" evidence="1">
    <location>
        <begin position="37"/>
        <end position="58"/>
    </location>
</feature>
<name>A0A9W5Y2A1_9CLOT</name>
<evidence type="ECO:0000313" key="2">
    <source>
        <dbReference type="EMBL" id="GKU25222.1"/>
    </source>
</evidence>
<comment type="caution">
    <text evidence="2">The sequence shown here is derived from an EMBL/GenBank/DDBJ whole genome shotgun (WGS) entry which is preliminary data.</text>
</comment>
<proteinExistence type="predicted"/>
<keyword evidence="1" id="KW-0812">Transmembrane</keyword>
<dbReference type="RefSeq" id="WP_261852183.1">
    <property type="nucleotide sequence ID" value="NZ_BQXY01000002.1"/>
</dbReference>
<feature type="transmembrane region" description="Helical" evidence="1">
    <location>
        <begin position="12"/>
        <end position="31"/>
    </location>
</feature>
<sequence length="93" mass="10829">MDTVDFVLKILQNIIISITLGFILCAVQHVLSPFQYGVIYEALFVMGFWAIVYTLIAYEKQNPIKLFNRINMSWINFLIFILTILCVDSFIFV</sequence>
<feature type="transmembrane region" description="Helical" evidence="1">
    <location>
        <begin position="70"/>
        <end position="92"/>
    </location>
</feature>
<dbReference type="AlphaFoldDB" id="A0A9W5Y2A1"/>
<accession>A0A9W5Y2A1</accession>
<dbReference type="Proteomes" id="UP001057868">
    <property type="component" value="Unassembled WGS sequence"/>
</dbReference>
<gene>
    <name evidence="2" type="ORF">CFOLD11_20480</name>
</gene>
<protein>
    <submittedName>
        <fullName evidence="2">Uncharacterized protein</fullName>
    </submittedName>
</protein>
<keyword evidence="1" id="KW-1133">Transmembrane helix</keyword>
<evidence type="ECO:0000313" key="3">
    <source>
        <dbReference type="Proteomes" id="UP001057868"/>
    </source>
</evidence>
<dbReference type="EMBL" id="BQXY01000002">
    <property type="protein sequence ID" value="GKU25222.1"/>
    <property type="molecule type" value="Genomic_DNA"/>
</dbReference>
<organism evidence="2 3">
    <name type="scientific">Clostridium folliculivorans</name>
    <dbReference type="NCBI Taxonomy" id="2886038"/>
    <lineage>
        <taxon>Bacteria</taxon>
        <taxon>Bacillati</taxon>
        <taxon>Bacillota</taxon>
        <taxon>Clostridia</taxon>
        <taxon>Eubacteriales</taxon>
        <taxon>Clostridiaceae</taxon>
        <taxon>Clostridium</taxon>
    </lineage>
</organism>